<evidence type="ECO:0000313" key="2">
    <source>
        <dbReference type="Proteomes" id="UP000829992"/>
    </source>
</evidence>
<gene>
    <name evidence="1" type="ORF">M4V62_24715</name>
</gene>
<sequence length="209" mass="23184">MSENASNAEKPLSVYRLMPRMTAVRNLQYDRSLVGLIRWQINGSVPADAPTSISGEWIGNPRERASEFPSGTPGAPALSRRVADQWRDELLRAGRLLPVDIVSADPKASDPGEYVLYLVESVVDCVDLRRSSKPKKTTGEFKQAVFLPDAVPRDLPAFRLPQFPGGVHWNGWAVDRLTELLGDRASDVEARLVWSEDPALTPHPDPWGF</sequence>
<organism evidence="1 2">
    <name type="scientific">Streptomyces durmitorensis</name>
    <dbReference type="NCBI Taxonomy" id="319947"/>
    <lineage>
        <taxon>Bacteria</taxon>
        <taxon>Bacillati</taxon>
        <taxon>Actinomycetota</taxon>
        <taxon>Actinomycetes</taxon>
        <taxon>Kitasatosporales</taxon>
        <taxon>Streptomycetaceae</taxon>
        <taxon>Streptomyces</taxon>
    </lineage>
</organism>
<dbReference type="RefSeq" id="WP_249589414.1">
    <property type="nucleotide sequence ID" value="NZ_BAAAQL010000019.1"/>
</dbReference>
<reference evidence="1 2" key="1">
    <citation type="submission" date="2022-05" db="EMBL/GenBank/DDBJ databases">
        <authorList>
            <person name="Zhou X."/>
            <person name="Li K."/>
            <person name="Man Y."/>
        </authorList>
    </citation>
    <scope>NUCLEOTIDE SEQUENCE [LARGE SCALE GENOMIC DNA]</scope>
    <source>
        <strain evidence="1 2">MS405</strain>
    </source>
</reference>
<dbReference type="EMBL" id="CP097289">
    <property type="protein sequence ID" value="UQT58033.1"/>
    <property type="molecule type" value="Genomic_DNA"/>
</dbReference>
<proteinExistence type="predicted"/>
<accession>A0ABY4PYV7</accession>
<dbReference type="Proteomes" id="UP000829992">
    <property type="component" value="Chromosome"/>
</dbReference>
<name>A0ABY4PYV7_9ACTN</name>
<protein>
    <submittedName>
        <fullName evidence="1">Uncharacterized protein</fullName>
    </submittedName>
</protein>
<evidence type="ECO:0000313" key="1">
    <source>
        <dbReference type="EMBL" id="UQT58033.1"/>
    </source>
</evidence>
<keyword evidence="2" id="KW-1185">Reference proteome</keyword>